<feature type="region of interest" description="Disordered" evidence="1">
    <location>
        <begin position="1"/>
        <end position="34"/>
    </location>
</feature>
<reference evidence="2 3" key="1">
    <citation type="submission" date="2015-07" db="EMBL/GenBank/DDBJ databases">
        <authorList>
            <person name="Cajimat M.N.B."/>
            <person name="Milazzo M.L."/>
            <person name="Fulhorst C.F."/>
        </authorList>
    </citation>
    <scope>NUCLEOTIDE SEQUENCE [LARGE SCALE GENOMIC DNA]</scope>
    <source>
        <strain evidence="2">Single colony</strain>
    </source>
</reference>
<protein>
    <submittedName>
        <fullName evidence="2">BY PROTMAP: gi|342320531|gb|EGU12471.1| Wsc4p [Rhodotorula glutinis ATCC 204091]</fullName>
    </submittedName>
</protein>
<organism evidence="2 3">
    <name type="scientific">Rhodotorula toruloides</name>
    <name type="common">Yeast</name>
    <name type="synonym">Rhodosporidium toruloides</name>
    <dbReference type="NCBI Taxonomy" id="5286"/>
    <lineage>
        <taxon>Eukaryota</taxon>
        <taxon>Fungi</taxon>
        <taxon>Dikarya</taxon>
        <taxon>Basidiomycota</taxon>
        <taxon>Pucciniomycotina</taxon>
        <taxon>Microbotryomycetes</taxon>
        <taxon>Sporidiobolales</taxon>
        <taxon>Sporidiobolaceae</taxon>
        <taxon>Rhodotorula</taxon>
    </lineage>
</organism>
<feature type="compositionally biased region" description="Low complexity" evidence="1">
    <location>
        <begin position="1"/>
        <end position="10"/>
    </location>
</feature>
<dbReference type="AlphaFoldDB" id="A0A0K3CH84"/>
<evidence type="ECO:0000313" key="3">
    <source>
        <dbReference type="Proteomes" id="UP000199069"/>
    </source>
</evidence>
<proteinExistence type="predicted"/>
<evidence type="ECO:0000256" key="1">
    <source>
        <dbReference type="SAM" id="MobiDB-lite"/>
    </source>
</evidence>
<accession>A0A0K3CH84</accession>
<dbReference type="EMBL" id="CWKI01000007">
    <property type="protein sequence ID" value="CTR07890.1"/>
    <property type="molecule type" value="Genomic_DNA"/>
</dbReference>
<evidence type="ECO:0000313" key="2">
    <source>
        <dbReference type="EMBL" id="CTR07890.1"/>
    </source>
</evidence>
<name>A0A0K3CH84_RHOTO</name>
<dbReference type="Proteomes" id="UP000199069">
    <property type="component" value="Unassembled WGS sequence"/>
</dbReference>
<gene>
    <name evidence="2" type="primary">FGENESH: predicted gene_7.136</name>
    <name evidence="2" type="ORF">BN2166_0037510</name>
</gene>
<keyword evidence="3" id="KW-1185">Reference proteome</keyword>
<sequence>MPSPASTSSPAPSPSPPPLDERIPLSSVPDSTKLFPPLIQDAIKAEMDLKEEGAYYDEFEQLYWMYSGWEEVLEDYNHDCEAFYKQRQEYSDKYGGRAESMSRDEFREAAAALDKLKQLLAELDARIKGPPGAHFKRFPILNPEQRLVALPSMRSRRTTAQQIVQLVKTSLLQQPDVSL</sequence>